<keyword evidence="3 9" id="KW-0812">Transmembrane</keyword>
<keyword evidence="6 9" id="KW-0472">Membrane</keyword>
<feature type="binding site" evidence="8">
    <location>
        <position position="205"/>
    </location>
    <ligand>
        <name>Zn(2+)</name>
        <dbReference type="ChEBI" id="CHEBI:29105"/>
        <note>catalytic</note>
    </ligand>
</feature>
<dbReference type="GO" id="GO:0046872">
    <property type="term" value="F:metal ion binding"/>
    <property type="evidence" value="ECO:0007669"/>
    <property type="project" value="UniProtKB-KW"/>
</dbReference>
<reference evidence="11" key="1">
    <citation type="journal article" date="2013" name="Nature">
        <title>Pan genome of the phytoplankton Emiliania underpins its global distribution.</title>
        <authorList>
            <person name="Read B.A."/>
            <person name="Kegel J."/>
            <person name="Klute M.J."/>
            <person name="Kuo A."/>
            <person name="Lefebvre S.C."/>
            <person name="Maumus F."/>
            <person name="Mayer C."/>
            <person name="Miller J."/>
            <person name="Monier A."/>
            <person name="Salamov A."/>
            <person name="Young J."/>
            <person name="Aguilar M."/>
            <person name="Claverie J.M."/>
            <person name="Frickenhaus S."/>
            <person name="Gonzalez K."/>
            <person name="Herman E.K."/>
            <person name="Lin Y.C."/>
            <person name="Napier J."/>
            <person name="Ogata H."/>
            <person name="Sarno A.F."/>
            <person name="Shmutz J."/>
            <person name="Schroeder D."/>
            <person name="de Vargas C."/>
            <person name="Verret F."/>
            <person name="von Dassow P."/>
            <person name="Valentin K."/>
            <person name="Van de Peer Y."/>
            <person name="Wheeler G."/>
            <person name="Dacks J.B."/>
            <person name="Delwiche C.F."/>
            <person name="Dyhrman S.T."/>
            <person name="Glockner G."/>
            <person name="John U."/>
            <person name="Richards T."/>
            <person name="Worden A.Z."/>
            <person name="Zhang X."/>
            <person name="Grigoriev I.V."/>
            <person name="Allen A.E."/>
            <person name="Bidle K."/>
            <person name="Borodovsky M."/>
            <person name="Bowler C."/>
            <person name="Brownlee C."/>
            <person name="Cock J.M."/>
            <person name="Elias M."/>
            <person name="Gladyshev V.N."/>
            <person name="Groth M."/>
            <person name="Guda C."/>
            <person name="Hadaegh A."/>
            <person name="Iglesias-Rodriguez M.D."/>
            <person name="Jenkins J."/>
            <person name="Jones B.M."/>
            <person name="Lawson T."/>
            <person name="Leese F."/>
            <person name="Lindquist E."/>
            <person name="Lobanov A."/>
            <person name="Lomsadze A."/>
            <person name="Malik S.B."/>
            <person name="Marsh M.E."/>
            <person name="Mackinder L."/>
            <person name="Mock T."/>
            <person name="Mueller-Roeber B."/>
            <person name="Pagarete A."/>
            <person name="Parker M."/>
            <person name="Probert I."/>
            <person name="Quesneville H."/>
            <person name="Raines C."/>
            <person name="Rensing S.A."/>
            <person name="Riano-Pachon D.M."/>
            <person name="Richier S."/>
            <person name="Rokitta S."/>
            <person name="Shiraiwa Y."/>
            <person name="Soanes D.M."/>
            <person name="van der Giezen M."/>
            <person name="Wahlund T.M."/>
            <person name="Williams B."/>
            <person name="Wilson W."/>
            <person name="Wolfe G."/>
            <person name="Wurch L.L."/>
        </authorList>
    </citation>
    <scope>NUCLEOTIDE SEQUENCE</scope>
</reference>
<dbReference type="PaxDb" id="2903-EOD36995"/>
<keyword evidence="8" id="KW-0862">Zinc</keyword>
<evidence type="ECO:0000313" key="11">
    <source>
        <dbReference type="Proteomes" id="UP000013827"/>
    </source>
</evidence>
<feature type="transmembrane region" description="Helical" evidence="9">
    <location>
        <begin position="29"/>
        <end position="47"/>
    </location>
</feature>
<dbReference type="KEGG" id="ehx:EMIHUDRAFT_225949"/>
<accession>A0A0D3KML0</accession>
<dbReference type="PANTHER" id="PTHR46187:SF3">
    <property type="entry name" value="ALKALINE CERAMIDASE 3"/>
    <property type="match status" value="1"/>
</dbReference>
<evidence type="ECO:0000313" key="10">
    <source>
        <dbReference type="EnsemblProtists" id="EOD36995"/>
    </source>
</evidence>
<protein>
    <recommendedName>
        <fullName evidence="12">Ceramidase</fullName>
    </recommendedName>
</protein>
<keyword evidence="4" id="KW-0378">Hydrolase</keyword>
<feature type="binding site" evidence="7">
    <location>
        <position position="17"/>
    </location>
    <ligand>
        <name>Ca(2+)</name>
        <dbReference type="ChEBI" id="CHEBI:29108"/>
    </ligand>
</feature>
<evidence type="ECO:0000256" key="5">
    <source>
        <dbReference type="ARBA" id="ARBA00022989"/>
    </source>
</evidence>
<feature type="binding site" evidence="8">
    <location>
        <position position="201"/>
    </location>
    <ligand>
        <name>Zn(2+)</name>
        <dbReference type="ChEBI" id="CHEBI:29105"/>
        <note>catalytic</note>
    </ligand>
</feature>
<feature type="binding site" evidence="7">
    <location>
        <position position="28"/>
    </location>
    <ligand>
        <name>Ca(2+)</name>
        <dbReference type="ChEBI" id="CHEBI:29108"/>
    </ligand>
</feature>
<dbReference type="eggNOG" id="KOG2329">
    <property type="taxonomic scope" value="Eukaryota"/>
</dbReference>
<dbReference type="GeneID" id="17282264"/>
<evidence type="ECO:0000256" key="3">
    <source>
        <dbReference type="ARBA" id="ARBA00022692"/>
    </source>
</evidence>
<feature type="transmembrane region" description="Helical" evidence="9">
    <location>
        <begin position="54"/>
        <end position="73"/>
    </location>
</feature>
<dbReference type="Pfam" id="PF05875">
    <property type="entry name" value="Ceramidase"/>
    <property type="match status" value="1"/>
</dbReference>
<feature type="binding site" evidence="8">
    <location>
        <position position="72"/>
    </location>
    <ligand>
        <name>Zn(2+)</name>
        <dbReference type="ChEBI" id="CHEBI:29105"/>
        <note>catalytic</note>
    </ligand>
</feature>
<dbReference type="RefSeq" id="XP_005789424.1">
    <property type="nucleotide sequence ID" value="XM_005789367.1"/>
</dbReference>
<comment type="cofactor">
    <cofactor evidence="8">
        <name>Zn(2+)</name>
        <dbReference type="ChEBI" id="CHEBI:29105"/>
    </cofactor>
</comment>
<evidence type="ECO:0000256" key="9">
    <source>
        <dbReference type="SAM" id="Phobius"/>
    </source>
</evidence>
<dbReference type="EnsemblProtists" id="EOD36995">
    <property type="protein sequence ID" value="EOD36995"/>
    <property type="gene ID" value="EMIHUDRAFT_225949"/>
</dbReference>
<dbReference type="GO" id="GO:0016811">
    <property type="term" value="F:hydrolase activity, acting on carbon-nitrogen (but not peptide) bonds, in linear amides"/>
    <property type="evidence" value="ECO:0007669"/>
    <property type="project" value="InterPro"/>
</dbReference>
<proteinExistence type="inferred from homology"/>
<evidence type="ECO:0000256" key="1">
    <source>
        <dbReference type="ARBA" id="ARBA00004141"/>
    </source>
</evidence>
<evidence type="ECO:0000256" key="6">
    <source>
        <dbReference type="ARBA" id="ARBA00023136"/>
    </source>
</evidence>
<dbReference type="AlphaFoldDB" id="A0A0D3KML0"/>
<keyword evidence="7" id="KW-0106">Calcium</keyword>
<evidence type="ECO:0000256" key="4">
    <source>
        <dbReference type="ARBA" id="ARBA00022801"/>
    </source>
</evidence>
<reference evidence="10" key="2">
    <citation type="submission" date="2024-10" db="UniProtKB">
        <authorList>
            <consortium name="EnsemblProtists"/>
        </authorList>
    </citation>
    <scope>IDENTIFICATION</scope>
</reference>
<organism evidence="10 11">
    <name type="scientific">Emiliania huxleyi (strain CCMP1516)</name>
    <dbReference type="NCBI Taxonomy" id="280463"/>
    <lineage>
        <taxon>Eukaryota</taxon>
        <taxon>Haptista</taxon>
        <taxon>Haptophyta</taxon>
        <taxon>Prymnesiophyceae</taxon>
        <taxon>Isochrysidales</taxon>
        <taxon>Noelaerhabdaceae</taxon>
        <taxon>Emiliania</taxon>
    </lineage>
</organism>
<dbReference type="GO" id="GO:0005789">
    <property type="term" value="C:endoplasmic reticulum membrane"/>
    <property type="evidence" value="ECO:0007669"/>
    <property type="project" value="TreeGrafter"/>
</dbReference>
<dbReference type="HOGENOM" id="CLU_1104469_0_0_1"/>
<evidence type="ECO:0008006" key="12">
    <source>
        <dbReference type="Google" id="ProtNLM"/>
    </source>
</evidence>
<evidence type="ECO:0000256" key="2">
    <source>
        <dbReference type="ARBA" id="ARBA00009780"/>
    </source>
</evidence>
<dbReference type="InterPro" id="IPR008901">
    <property type="entry name" value="ACER"/>
</dbReference>
<sequence length="252" mass="27663">MPPPFWGAIDAAHTFCEPKYATSTVVAEFFNALSSFVYMAAGAAMLCRGCHWKVGAGYAMLIVVGVGSVLFHATMRFTMELCDEVPMLLLIIAFLLGKEDCLDCLSGPAGRRRFRVGSAVAVALSTAAYIHFKVYQIFVISFTLMVLFLIATHFFPSARRRWTPALQTCFARAVGGIGAGKLVWEAEQRLCAAHPGVWPLHIAWHVLSCIGGVYATKYNEELRAIVAIEGTKEAGREPRRSPRLVGAHTKRH</sequence>
<keyword evidence="11" id="KW-1185">Reference proteome</keyword>
<comment type="subcellular location">
    <subcellularLocation>
        <location evidence="1">Membrane</location>
        <topology evidence="1">Multi-pass membrane protein</topology>
    </subcellularLocation>
</comment>
<feature type="transmembrane region" description="Helical" evidence="9">
    <location>
        <begin position="137"/>
        <end position="155"/>
    </location>
</feature>
<keyword evidence="7" id="KW-0479">Metal-binding</keyword>
<name>A0A0D3KML0_EMIH1</name>
<evidence type="ECO:0000256" key="7">
    <source>
        <dbReference type="PIRSR" id="PIRSR608901-1"/>
    </source>
</evidence>
<dbReference type="GO" id="GO:0046513">
    <property type="term" value="P:ceramide biosynthetic process"/>
    <property type="evidence" value="ECO:0007669"/>
    <property type="project" value="TreeGrafter"/>
</dbReference>
<dbReference type="PANTHER" id="PTHR46187">
    <property type="entry name" value="ALKALINE CERAMIDASE 3"/>
    <property type="match status" value="1"/>
</dbReference>
<evidence type="ECO:0000256" key="8">
    <source>
        <dbReference type="PIRSR" id="PIRSR608901-2"/>
    </source>
</evidence>
<comment type="similarity">
    <text evidence="2">Belongs to the alkaline ceramidase family.</text>
</comment>
<dbReference type="Proteomes" id="UP000013827">
    <property type="component" value="Unassembled WGS sequence"/>
</dbReference>
<dbReference type="GO" id="GO:0046514">
    <property type="term" value="P:ceramide catabolic process"/>
    <property type="evidence" value="ECO:0007669"/>
    <property type="project" value="TreeGrafter"/>
</dbReference>
<dbReference type="STRING" id="2903.R1FDB3"/>
<keyword evidence="5 9" id="KW-1133">Transmembrane helix</keyword>